<dbReference type="SUPFAM" id="SSF47413">
    <property type="entry name" value="lambda repressor-like DNA-binding domains"/>
    <property type="match status" value="1"/>
</dbReference>
<dbReference type="InterPro" id="IPR015927">
    <property type="entry name" value="Peptidase_S24_S26A/B/C"/>
</dbReference>
<dbReference type="SMART" id="SM00530">
    <property type="entry name" value="HTH_XRE"/>
    <property type="match status" value="1"/>
</dbReference>
<evidence type="ECO:0000256" key="2">
    <source>
        <dbReference type="ARBA" id="ARBA00023125"/>
    </source>
</evidence>
<evidence type="ECO:0000259" key="4">
    <source>
        <dbReference type="PROSITE" id="PS50943"/>
    </source>
</evidence>
<dbReference type="Gene3D" id="2.10.109.10">
    <property type="entry name" value="Umud Fragment, subunit A"/>
    <property type="match status" value="1"/>
</dbReference>
<proteinExistence type="predicted"/>
<feature type="domain" description="HTH cro/C1-type" evidence="4">
    <location>
        <begin position="9"/>
        <end position="63"/>
    </location>
</feature>
<sequence>MSLIFRENVRKLIDDSGLNVAEFAERIEEKSSRVNDVLNGKQRPPFDMIEKILSVFQIDANWLITGHKNPNGLGNISDEYEYIPFYDVEVSAGYGADAYGAVHPQSYLAFRKDWLRSRGLYPKDLSCVKARGDSMEPTINNGDTLLVDASRNMPRDGYIYVIRSADTLWVKRIQKHIDNSLLLISDNGTYPPMTLRSDQHHDIQIIGQVVNISKEFI</sequence>
<evidence type="ECO:0000313" key="5">
    <source>
        <dbReference type="EMBL" id="DAD96052.1"/>
    </source>
</evidence>
<dbReference type="PANTHER" id="PTHR40661:SF3">
    <property type="entry name" value="FELS-1 PROPHAGE TRANSCRIPTIONAL REGULATOR"/>
    <property type="match status" value="1"/>
</dbReference>
<dbReference type="EMBL" id="BK015208">
    <property type="protein sequence ID" value="DAD96052.1"/>
    <property type="molecule type" value="Genomic_DNA"/>
</dbReference>
<protein>
    <submittedName>
        <fullName evidence="5">Repressor protein CI</fullName>
    </submittedName>
</protein>
<dbReference type="CDD" id="cd00093">
    <property type="entry name" value="HTH_XRE"/>
    <property type="match status" value="1"/>
</dbReference>
<reference evidence="5" key="1">
    <citation type="journal article" date="2021" name="Proc. Natl. Acad. Sci. U.S.A.">
        <title>A Catalog of Tens of Thousands of Viruses from Human Metagenomes Reveals Hidden Associations with Chronic Diseases.</title>
        <authorList>
            <person name="Tisza M.J."/>
            <person name="Buck C.B."/>
        </authorList>
    </citation>
    <scope>NUCLEOTIDE SEQUENCE</scope>
    <source>
        <strain evidence="5">Ctpjm1</strain>
    </source>
</reference>
<dbReference type="InterPro" id="IPR001387">
    <property type="entry name" value="Cro/C1-type_HTH"/>
</dbReference>
<evidence type="ECO:0000256" key="3">
    <source>
        <dbReference type="ARBA" id="ARBA00023163"/>
    </source>
</evidence>
<dbReference type="InterPro" id="IPR036286">
    <property type="entry name" value="LexA/Signal_pep-like_sf"/>
</dbReference>
<keyword evidence="2" id="KW-0238">DNA-binding</keyword>
<organism evidence="5">
    <name type="scientific">Myoviridae sp. ctpjm1</name>
    <dbReference type="NCBI Taxonomy" id="2826699"/>
    <lineage>
        <taxon>Viruses</taxon>
        <taxon>Duplodnaviria</taxon>
        <taxon>Heunggongvirae</taxon>
        <taxon>Uroviricota</taxon>
        <taxon>Caudoviricetes</taxon>
    </lineage>
</organism>
<dbReference type="CDD" id="cd06529">
    <property type="entry name" value="S24_LexA-like"/>
    <property type="match status" value="1"/>
</dbReference>
<dbReference type="Pfam" id="PF00717">
    <property type="entry name" value="Peptidase_S24"/>
    <property type="match status" value="1"/>
</dbReference>
<keyword evidence="3" id="KW-0804">Transcription</keyword>
<dbReference type="GO" id="GO:0003677">
    <property type="term" value="F:DNA binding"/>
    <property type="evidence" value="ECO:0007669"/>
    <property type="project" value="UniProtKB-KW"/>
</dbReference>
<accession>A0A8S5NNV8</accession>
<dbReference type="PROSITE" id="PS50943">
    <property type="entry name" value="HTH_CROC1"/>
    <property type="match status" value="1"/>
</dbReference>
<keyword evidence="1" id="KW-0805">Transcription regulation</keyword>
<dbReference type="SUPFAM" id="SSF51306">
    <property type="entry name" value="LexA/Signal peptidase"/>
    <property type="match status" value="1"/>
</dbReference>
<dbReference type="InterPro" id="IPR039418">
    <property type="entry name" value="LexA-like"/>
</dbReference>
<evidence type="ECO:0000256" key="1">
    <source>
        <dbReference type="ARBA" id="ARBA00023015"/>
    </source>
</evidence>
<dbReference type="Gene3D" id="1.10.260.40">
    <property type="entry name" value="lambda repressor-like DNA-binding domains"/>
    <property type="match status" value="1"/>
</dbReference>
<name>A0A8S5NNV8_9CAUD</name>
<dbReference type="InterPro" id="IPR010982">
    <property type="entry name" value="Lambda_DNA-bd_dom_sf"/>
</dbReference>
<dbReference type="PANTHER" id="PTHR40661">
    <property type="match status" value="1"/>
</dbReference>
<dbReference type="Pfam" id="PF01381">
    <property type="entry name" value="HTH_3"/>
    <property type="match status" value="1"/>
</dbReference>